<proteinExistence type="predicted"/>
<gene>
    <name evidence="2" type="ORF">T03_6386</name>
</gene>
<name>A0A0V0YXM1_TRIBR</name>
<dbReference type="EMBL" id="JYDI01005329">
    <property type="protein sequence ID" value="KRY04892.1"/>
    <property type="molecule type" value="Genomic_DNA"/>
</dbReference>
<organism evidence="2 3">
    <name type="scientific">Trichinella britovi</name>
    <name type="common">Parasitic roundworm</name>
    <dbReference type="NCBI Taxonomy" id="45882"/>
    <lineage>
        <taxon>Eukaryota</taxon>
        <taxon>Metazoa</taxon>
        <taxon>Ecdysozoa</taxon>
        <taxon>Nematoda</taxon>
        <taxon>Enoplea</taxon>
        <taxon>Dorylaimia</taxon>
        <taxon>Trichinellida</taxon>
        <taxon>Trichinellidae</taxon>
        <taxon>Trichinella</taxon>
    </lineage>
</organism>
<dbReference type="Proteomes" id="UP000054653">
    <property type="component" value="Unassembled WGS sequence"/>
</dbReference>
<keyword evidence="3" id="KW-1185">Reference proteome</keyword>
<accession>A0A0V0YXM1</accession>
<feature type="chain" id="PRO_5006873570" evidence="1">
    <location>
        <begin position="26"/>
        <end position="52"/>
    </location>
</feature>
<sequence length="52" mass="6075">MRGITFSFLIVFICILSLCFQSSVCVDLVGFRPEFDYFLPTPPPGFIWFFLF</sequence>
<feature type="signal peptide" evidence="1">
    <location>
        <begin position="1"/>
        <end position="25"/>
    </location>
</feature>
<protein>
    <submittedName>
        <fullName evidence="2">Uncharacterized protein</fullName>
    </submittedName>
</protein>
<comment type="caution">
    <text evidence="2">The sequence shown here is derived from an EMBL/GenBank/DDBJ whole genome shotgun (WGS) entry which is preliminary data.</text>
</comment>
<evidence type="ECO:0000313" key="3">
    <source>
        <dbReference type="Proteomes" id="UP000054653"/>
    </source>
</evidence>
<keyword evidence="1" id="KW-0732">Signal</keyword>
<dbReference type="AlphaFoldDB" id="A0A0V0YXM1"/>
<evidence type="ECO:0000313" key="2">
    <source>
        <dbReference type="EMBL" id="KRY04892.1"/>
    </source>
</evidence>
<reference evidence="2 3" key="1">
    <citation type="submission" date="2015-01" db="EMBL/GenBank/DDBJ databases">
        <title>Evolution of Trichinella species and genotypes.</title>
        <authorList>
            <person name="Korhonen P.K."/>
            <person name="Edoardo P."/>
            <person name="Giuseppe L.R."/>
            <person name="Gasser R.B."/>
        </authorList>
    </citation>
    <scope>NUCLEOTIDE SEQUENCE [LARGE SCALE GENOMIC DNA]</scope>
    <source>
        <strain evidence="2">ISS120</strain>
    </source>
</reference>
<evidence type="ECO:0000256" key="1">
    <source>
        <dbReference type="SAM" id="SignalP"/>
    </source>
</evidence>